<keyword evidence="2" id="KW-1185">Reference proteome</keyword>
<organism evidence="1 2">
    <name type="scientific">Flavobacterium cyanobacteriorum</name>
    <dbReference type="NCBI Taxonomy" id="2022802"/>
    <lineage>
        <taxon>Bacteria</taxon>
        <taxon>Pseudomonadati</taxon>
        <taxon>Bacteroidota</taxon>
        <taxon>Flavobacteriia</taxon>
        <taxon>Flavobacteriales</taxon>
        <taxon>Flavobacteriaceae</taxon>
        <taxon>Flavobacterium</taxon>
    </lineage>
</organism>
<dbReference type="EMBL" id="NOXV01000142">
    <property type="protein sequence ID" value="OYQ45312.1"/>
    <property type="molecule type" value="Genomic_DNA"/>
</dbReference>
<comment type="caution">
    <text evidence="1">The sequence shown here is derived from an EMBL/GenBank/DDBJ whole genome shotgun (WGS) entry which is preliminary data.</text>
</comment>
<name>A0A255ZV89_9FLAO</name>
<dbReference type="AlphaFoldDB" id="A0A255ZV89"/>
<dbReference type="Proteomes" id="UP000216605">
    <property type="component" value="Unassembled WGS sequence"/>
</dbReference>
<protein>
    <submittedName>
        <fullName evidence="1">Uncharacterized protein</fullName>
    </submittedName>
</protein>
<evidence type="ECO:0000313" key="1">
    <source>
        <dbReference type="EMBL" id="OYQ45312.1"/>
    </source>
</evidence>
<proteinExistence type="predicted"/>
<dbReference type="OrthoDB" id="9780211at2"/>
<sequence>MEITELEKMWEEFGDIPINSDDEIEVEFYWWEKGTYRFDIWHWFDEKLPNGLVADFHIDA</sequence>
<reference evidence="1 2" key="1">
    <citation type="submission" date="2017-07" db="EMBL/GenBank/DDBJ databases">
        <title>Flavobacterium cyanobacteriorum sp. nov., isolated from cyanobacterial aggregates in a eutrophic lake.</title>
        <authorList>
            <person name="Cai H."/>
        </authorList>
    </citation>
    <scope>NUCLEOTIDE SEQUENCE [LARGE SCALE GENOMIC DNA]</scope>
    <source>
        <strain evidence="1 2">TH021</strain>
    </source>
</reference>
<dbReference type="RefSeq" id="WP_094412108.1">
    <property type="nucleotide sequence ID" value="NZ_NOXV01000142.1"/>
</dbReference>
<gene>
    <name evidence="1" type="ORF">CHU92_02070</name>
</gene>
<accession>A0A255ZV89</accession>
<evidence type="ECO:0000313" key="2">
    <source>
        <dbReference type="Proteomes" id="UP000216605"/>
    </source>
</evidence>